<reference evidence="1 2" key="1">
    <citation type="submission" date="2024-03" db="EMBL/GenBank/DDBJ databases">
        <title>Complete genome of BD2.</title>
        <authorList>
            <person name="Cao G."/>
        </authorList>
    </citation>
    <scope>NUCLEOTIDE SEQUENCE [LARGE SCALE GENOMIC DNA]</scope>
    <source>
        <strain evidence="1 2">BD2</strain>
    </source>
</reference>
<dbReference type="InterPro" id="IPR036390">
    <property type="entry name" value="WH_DNA-bd_sf"/>
</dbReference>
<proteinExistence type="predicted"/>
<accession>A0ABZ2RM17</accession>
<dbReference type="Proteomes" id="UP001476583">
    <property type="component" value="Chromosome"/>
</dbReference>
<sequence>MPPLNNRDNYTYAFAHLNLRDEVVFKSIVGLLAGRTHHHWQHVEEGEADLLVLGVDGHDNKPAQRPARAILRIAYQQTDNQGLSVHWPLRANEVFERLEQVAKLLNQPQADTNVAAQPAYKLTRWPPHDVLGHNPAHLRLATLLGARALSCAELSERSGLSTTQCHHFLQRLNSAGLLLEESQPDKPKSESAPQGFFARLRAHLGLS</sequence>
<dbReference type="EMBL" id="CP148074">
    <property type="protein sequence ID" value="WXL26645.1"/>
    <property type="molecule type" value="Genomic_DNA"/>
</dbReference>
<name>A0ABZ2RM17_ECTME</name>
<protein>
    <submittedName>
        <fullName evidence="1">Winged helix-turn-helix domain-containing protein</fullName>
    </submittedName>
</protein>
<organism evidence="1 2">
    <name type="scientific">Ectopseudomonas mendocina</name>
    <name type="common">Pseudomonas mendocina</name>
    <dbReference type="NCBI Taxonomy" id="300"/>
    <lineage>
        <taxon>Bacteria</taxon>
        <taxon>Pseudomonadati</taxon>
        <taxon>Pseudomonadota</taxon>
        <taxon>Gammaproteobacteria</taxon>
        <taxon>Pseudomonadales</taxon>
        <taxon>Pseudomonadaceae</taxon>
        <taxon>Ectopseudomonas</taxon>
    </lineage>
</organism>
<dbReference type="SUPFAM" id="SSF46785">
    <property type="entry name" value="Winged helix' DNA-binding domain"/>
    <property type="match status" value="1"/>
</dbReference>
<dbReference type="Gene3D" id="1.10.10.10">
    <property type="entry name" value="Winged helix-like DNA-binding domain superfamily/Winged helix DNA-binding domain"/>
    <property type="match status" value="1"/>
</dbReference>
<dbReference type="Pfam" id="PF13412">
    <property type="entry name" value="HTH_24"/>
    <property type="match status" value="1"/>
</dbReference>
<gene>
    <name evidence="1" type="ORF">WG219_03970</name>
</gene>
<dbReference type="InterPro" id="IPR036388">
    <property type="entry name" value="WH-like_DNA-bd_sf"/>
</dbReference>
<evidence type="ECO:0000313" key="2">
    <source>
        <dbReference type="Proteomes" id="UP001476583"/>
    </source>
</evidence>
<evidence type="ECO:0000313" key="1">
    <source>
        <dbReference type="EMBL" id="WXL26645.1"/>
    </source>
</evidence>
<keyword evidence="2" id="KW-1185">Reference proteome</keyword>